<dbReference type="InterPro" id="IPR050791">
    <property type="entry name" value="Aldo-Keto_reductase"/>
</dbReference>
<dbReference type="SUPFAM" id="SSF51430">
    <property type="entry name" value="NAD(P)-linked oxidoreductase"/>
    <property type="match status" value="1"/>
</dbReference>
<evidence type="ECO:0000313" key="5">
    <source>
        <dbReference type="Proteomes" id="UP001150924"/>
    </source>
</evidence>
<gene>
    <name evidence="4" type="ORF">OV079_02265</name>
</gene>
<name>A0A9X3EJN1_9BACT</name>
<feature type="domain" description="NADP-dependent oxidoreductase" evidence="3">
    <location>
        <begin position="18"/>
        <end position="309"/>
    </location>
</feature>
<evidence type="ECO:0000313" key="4">
    <source>
        <dbReference type="EMBL" id="MCY1004410.1"/>
    </source>
</evidence>
<sequence>MTTRTTKLGTHGPAVFPLALGCMGLGAGSWYGKHDDAEGVATIHAALERGVNVLDTGDFYGMGKNELLVGKAIADRRDRVLLSVKYGGLRGPDGAFLGFDASPAASKSALAYSLTRLGVDYIDIYRPARLDPRVPIEDTIGALAEMVKAGYVRYISLSEVGAETIARAAAVHPLCDLQIEYGLASRGPEATIIPALRTHGMAMTAYGVLSRGLLTGSKPTGDDMRAHLPRFSGDNAAKNQPLVAALHRLAKDRDVSPAQLAIAWARAKGAAQGVTVIPTIGSRTPQQIADSIAALAIALTPAEVAALETAVPATEVAGERYPAPMMAHLDSERYSGLRHDVRHDHKGMSHHTCDGARLPVTPGQRLGAGAA</sequence>
<dbReference type="Proteomes" id="UP001150924">
    <property type="component" value="Unassembled WGS sequence"/>
</dbReference>
<organism evidence="4 5">
    <name type="scientific">Nannocystis pusilla</name>
    <dbReference type="NCBI Taxonomy" id="889268"/>
    <lineage>
        <taxon>Bacteria</taxon>
        <taxon>Pseudomonadati</taxon>
        <taxon>Myxococcota</taxon>
        <taxon>Polyangia</taxon>
        <taxon>Nannocystales</taxon>
        <taxon>Nannocystaceae</taxon>
        <taxon>Nannocystis</taxon>
    </lineage>
</organism>
<keyword evidence="5" id="KW-1185">Reference proteome</keyword>
<dbReference type="Gene3D" id="3.20.20.100">
    <property type="entry name" value="NADP-dependent oxidoreductase domain"/>
    <property type="match status" value="1"/>
</dbReference>
<dbReference type="RefSeq" id="WP_267765954.1">
    <property type="nucleotide sequence ID" value="NZ_JAPNKE010000002.1"/>
</dbReference>
<proteinExistence type="predicted"/>
<dbReference type="PROSITE" id="PS51257">
    <property type="entry name" value="PROKAR_LIPOPROTEIN"/>
    <property type="match status" value="1"/>
</dbReference>
<dbReference type="PANTHER" id="PTHR43625:SF40">
    <property type="entry name" value="ALDO-KETO REDUCTASE YAKC [NADP(+)]"/>
    <property type="match status" value="1"/>
</dbReference>
<reference evidence="4" key="1">
    <citation type="submission" date="2022-11" db="EMBL/GenBank/DDBJ databases">
        <title>Minimal conservation of predation-associated metabolite biosynthetic gene clusters underscores biosynthetic potential of Myxococcota including descriptions for ten novel species: Archangium lansinium sp. nov., Myxococcus landrumus sp. nov., Nannocystis bai.</title>
        <authorList>
            <person name="Ahearne A."/>
            <person name="Stevens C."/>
            <person name="Phillips K."/>
        </authorList>
    </citation>
    <scope>NUCLEOTIDE SEQUENCE</scope>
    <source>
        <strain evidence="4">Na p29</strain>
    </source>
</reference>
<dbReference type="Pfam" id="PF00248">
    <property type="entry name" value="Aldo_ket_red"/>
    <property type="match status" value="1"/>
</dbReference>
<dbReference type="EMBL" id="JAPNKE010000002">
    <property type="protein sequence ID" value="MCY1004410.1"/>
    <property type="molecule type" value="Genomic_DNA"/>
</dbReference>
<dbReference type="InterPro" id="IPR036812">
    <property type="entry name" value="NAD(P)_OxRdtase_dom_sf"/>
</dbReference>
<evidence type="ECO:0000256" key="2">
    <source>
        <dbReference type="SAM" id="MobiDB-lite"/>
    </source>
</evidence>
<evidence type="ECO:0000259" key="3">
    <source>
        <dbReference type="Pfam" id="PF00248"/>
    </source>
</evidence>
<dbReference type="InterPro" id="IPR023210">
    <property type="entry name" value="NADP_OxRdtase_dom"/>
</dbReference>
<accession>A0A9X3EJN1</accession>
<feature type="region of interest" description="Disordered" evidence="2">
    <location>
        <begin position="345"/>
        <end position="371"/>
    </location>
</feature>
<keyword evidence="1" id="KW-0560">Oxidoreductase</keyword>
<dbReference type="GO" id="GO:0005737">
    <property type="term" value="C:cytoplasm"/>
    <property type="evidence" value="ECO:0007669"/>
    <property type="project" value="TreeGrafter"/>
</dbReference>
<protein>
    <submittedName>
        <fullName evidence="4">Aldo/keto reductase</fullName>
    </submittedName>
</protein>
<dbReference type="PANTHER" id="PTHR43625">
    <property type="entry name" value="AFLATOXIN B1 ALDEHYDE REDUCTASE"/>
    <property type="match status" value="1"/>
</dbReference>
<comment type="caution">
    <text evidence="4">The sequence shown here is derived from an EMBL/GenBank/DDBJ whole genome shotgun (WGS) entry which is preliminary data.</text>
</comment>
<dbReference type="GO" id="GO:0016491">
    <property type="term" value="F:oxidoreductase activity"/>
    <property type="evidence" value="ECO:0007669"/>
    <property type="project" value="UniProtKB-KW"/>
</dbReference>
<feature type="compositionally biased region" description="Basic and acidic residues" evidence="2">
    <location>
        <begin position="345"/>
        <end position="354"/>
    </location>
</feature>
<dbReference type="AlphaFoldDB" id="A0A9X3EJN1"/>
<evidence type="ECO:0000256" key="1">
    <source>
        <dbReference type="ARBA" id="ARBA00023002"/>
    </source>
</evidence>